<proteinExistence type="predicted"/>
<dbReference type="EMBL" id="CP002456">
    <property type="protein sequence ID" value="ADU91084.1"/>
    <property type="molecule type" value="Genomic_DNA"/>
</dbReference>
<evidence type="ECO:0000313" key="3">
    <source>
        <dbReference type="Proteomes" id="UP000007472"/>
    </source>
</evidence>
<organism evidence="2 3">
    <name type="scientific">Taylorella equigenitalis (strain MCE9)</name>
    <dbReference type="NCBI Taxonomy" id="937774"/>
    <lineage>
        <taxon>Bacteria</taxon>
        <taxon>Pseudomonadati</taxon>
        <taxon>Pseudomonadota</taxon>
        <taxon>Betaproteobacteria</taxon>
        <taxon>Burkholderiales</taxon>
        <taxon>Alcaligenaceae</taxon>
        <taxon>Taylorella</taxon>
    </lineage>
</organism>
<feature type="region of interest" description="Disordered" evidence="1">
    <location>
        <begin position="214"/>
        <end position="234"/>
    </location>
</feature>
<dbReference type="KEGG" id="teq:TEQUI_0128"/>
<name>A0A654KF85_TAYEM</name>
<dbReference type="Proteomes" id="UP000007472">
    <property type="component" value="Chromosome"/>
</dbReference>
<evidence type="ECO:0000313" key="2">
    <source>
        <dbReference type="EMBL" id="ADU91084.1"/>
    </source>
</evidence>
<reference evidence="2 3" key="1">
    <citation type="journal article" date="2011" name="J. Bacteriol.">
        <title>Genome sequence of Taylorella equigenitalis MCE9, the causative agent of contagious equine metritis.</title>
        <authorList>
            <person name="Hebert L."/>
            <person name="Moumen B."/>
            <person name="Duquesne F."/>
            <person name="Breuil M.F."/>
            <person name="Laugier C."/>
            <person name="Batto J.M."/>
            <person name="Renault P."/>
            <person name="Petry S."/>
        </authorList>
    </citation>
    <scope>NUCLEOTIDE SEQUENCE [LARGE SCALE GENOMIC DNA]</scope>
    <source>
        <strain evidence="2 3">MCE9</strain>
    </source>
</reference>
<evidence type="ECO:0000256" key="1">
    <source>
        <dbReference type="SAM" id="MobiDB-lite"/>
    </source>
</evidence>
<sequence>MKVQKKLSSEAFELLTTYGRTIDLLISNDLIEELKETAIELREARFTKNLAFLHKIEGKYIASCFLKDDGYFQVFSISKEKPNLDEELKNYLSLYTTHPFYWFNDFKYDSFEFLNLVGPDYEDKVIICSYDEHNVEMLVKKEQEIYFDPQLALSNDEFAMPIYFNTAKEAKDFIKNRYFDDVGNKKYYLVNGKHTFRNQRIEQLSNQKILKKACEEREEENPNPNQSEGRSQSV</sequence>
<accession>A0A654KF85</accession>
<dbReference type="AlphaFoldDB" id="A0A654KF85"/>
<gene>
    <name evidence="2" type="ordered locus">TEQUI_0128</name>
</gene>
<protein>
    <submittedName>
        <fullName evidence="2">Uncharacterized protein</fullName>
    </submittedName>
</protein>